<dbReference type="Pfam" id="PF01695">
    <property type="entry name" value="IstB_IS21"/>
    <property type="match status" value="1"/>
</dbReference>
<dbReference type="GO" id="GO:0005524">
    <property type="term" value="F:ATP binding"/>
    <property type="evidence" value="ECO:0007669"/>
    <property type="project" value="UniProtKB-KW"/>
</dbReference>
<dbReference type="PANTHER" id="PTHR30050">
    <property type="entry name" value="CHROMOSOMAL REPLICATION INITIATOR PROTEIN DNAA"/>
    <property type="match status" value="1"/>
</dbReference>
<dbReference type="EMBL" id="CP121252">
    <property type="protein sequence ID" value="WFP16209.1"/>
    <property type="molecule type" value="Genomic_DNA"/>
</dbReference>
<proteinExistence type="predicted"/>
<keyword evidence="3" id="KW-1185">Reference proteome</keyword>
<organism evidence="2 3">
    <name type="scientific">Citricoccus muralis</name>
    <dbReference type="NCBI Taxonomy" id="169134"/>
    <lineage>
        <taxon>Bacteria</taxon>
        <taxon>Bacillati</taxon>
        <taxon>Actinomycetota</taxon>
        <taxon>Actinomycetes</taxon>
        <taxon>Micrococcales</taxon>
        <taxon>Micrococcaceae</taxon>
        <taxon>Citricoccus</taxon>
    </lineage>
</organism>
<accession>A0ABY8H4Z6</accession>
<dbReference type="InterPro" id="IPR027417">
    <property type="entry name" value="P-loop_NTPase"/>
</dbReference>
<sequence>MTTTPASPALMNSVFSTADKEKFRTLRITHLAAKFEELIIDESNDHLTPEQVFLAAVDDALDQRRVKNIQKLLLAAQLPIMRASIAEIHYQEGRNITPARMARYAGHDWANETANLLITSPTGGGKTYIACAIAVAACHNEHKVFYTRMDELARRLVIARGDGIAHQALLNRLSDADLLIIDDFLTVGIDPEAANDLFAILANREHRAATMIASQTGPAYWASALPDRIAADSIVNRLANNARTINLGDIDMRRHQGEQTRAAPGYWE</sequence>
<name>A0ABY8H4Z6_9MICC</name>
<feature type="domain" description="IstB-like ATP-binding" evidence="1">
    <location>
        <begin position="24"/>
        <end position="257"/>
    </location>
</feature>
<keyword evidence="2" id="KW-0067">ATP-binding</keyword>
<dbReference type="SUPFAM" id="SSF52540">
    <property type="entry name" value="P-loop containing nucleoside triphosphate hydrolases"/>
    <property type="match status" value="1"/>
</dbReference>
<dbReference type="PANTHER" id="PTHR30050:SF4">
    <property type="entry name" value="ATP-BINDING PROTEIN RV3427C IN INSERTION SEQUENCE-RELATED"/>
    <property type="match status" value="1"/>
</dbReference>
<keyword evidence="2" id="KW-0547">Nucleotide-binding</keyword>
<evidence type="ECO:0000313" key="2">
    <source>
        <dbReference type="EMBL" id="WFP16209.1"/>
    </source>
</evidence>
<dbReference type="Proteomes" id="UP001219037">
    <property type="component" value="Chromosome"/>
</dbReference>
<gene>
    <name evidence="2" type="ORF">P8192_12575</name>
</gene>
<dbReference type="InterPro" id="IPR028350">
    <property type="entry name" value="DNAC/IstB-like"/>
</dbReference>
<evidence type="ECO:0000259" key="1">
    <source>
        <dbReference type="Pfam" id="PF01695"/>
    </source>
</evidence>
<protein>
    <submittedName>
        <fullName evidence="2">ATP-binding protein</fullName>
    </submittedName>
</protein>
<evidence type="ECO:0000313" key="3">
    <source>
        <dbReference type="Proteomes" id="UP001219037"/>
    </source>
</evidence>
<dbReference type="Gene3D" id="3.40.50.300">
    <property type="entry name" value="P-loop containing nucleotide triphosphate hydrolases"/>
    <property type="match status" value="1"/>
</dbReference>
<reference evidence="2 3" key="1">
    <citation type="submission" date="2023-04" db="EMBL/GenBank/DDBJ databases">
        <title>Funneling lignin-derived compounds into biodiesel using alkali-halophilic Citricoccus sp. P2.</title>
        <authorList>
            <person name="Luo C.-B."/>
        </authorList>
    </citation>
    <scope>NUCLEOTIDE SEQUENCE [LARGE SCALE GENOMIC DNA]</scope>
    <source>
        <strain evidence="2 3">P2</strain>
    </source>
</reference>
<dbReference type="RefSeq" id="WP_278157362.1">
    <property type="nucleotide sequence ID" value="NZ_CP121252.1"/>
</dbReference>
<dbReference type="PIRSF" id="PIRSF003073">
    <property type="entry name" value="DNAC_TnpB_IstB"/>
    <property type="match status" value="1"/>
</dbReference>
<dbReference type="InterPro" id="IPR002611">
    <property type="entry name" value="IstB_ATP-bd"/>
</dbReference>